<dbReference type="OrthoDB" id="4216928at2759"/>
<dbReference type="GO" id="GO:0000981">
    <property type="term" value="F:DNA-binding transcription factor activity, RNA polymerase II-specific"/>
    <property type="evidence" value="ECO:0007669"/>
    <property type="project" value="InterPro"/>
</dbReference>
<dbReference type="PROSITE" id="PS50048">
    <property type="entry name" value="ZN2_CY6_FUNGAL_2"/>
    <property type="match status" value="1"/>
</dbReference>
<dbReference type="GeneID" id="28853515"/>
<dbReference type="InterPro" id="IPR036864">
    <property type="entry name" value="Zn2-C6_fun-type_DNA-bd_sf"/>
</dbReference>
<organism evidence="7 8">
    <name type="scientific">Pochonia chlamydosporia 170</name>
    <dbReference type="NCBI Taxonomy" id="1380566"/>
    <lineage>
        <taxon>Eukaryota</taxon>
        <taxon>Fungi</taxon>
        <taxon>Dikarya</taxon>
        <taxon>Ascomycota</taxon>
        <taxon>Pezizomycotina</taxon>
        <taxon>Sordariomycetes</taxon>
        <taxon>Hypocreomycetidae</taxon>
        <taxon>Hypocreales</taxon>
        <taxon>Clavicipitaceae</taxon>
        <taxon>Pochonia</taxon>
    </lineage>
</organism>
<dbReference type="Proteomes" id="UP000078397">
    <property type="component" value="Unassembled WGS sequence"/>
</dbReference>
<gene>
    <name evidence="7" type="ORF">VFPPC_11283</name>
</gene>
<dbReference type="InterPro" id="IPR001138">
    <property type="entry name" value="Zn2Cys6_DnaBD"/>
</dbReference>
<dbReference type="EMBL" id="LSBJ02000017">
    <property type="protein sequence ID" value="OAQ58534.1"/>
    <property type="molecule type" value="Genomic_DNA"/>
</dbReference>
<proteinExistence type="predicted"/>
<dbReference type="GO" id="GO:0008270">
    <property type="term" value="F:zinc ion binding"/>
    <property type="evidence" value="ECO:0007669"/>
    <property type="project" value="InterPro"/>
</dbReference>
<dbReference type="SMART" id="SM00066">
    <property type="entry name" value="GAL4"/>
    <property type="match status" value="1"/>
</dbReference>
<dbReference type="PANTHER" id="PTHR47660">
    <property type="entry name" value="TRANSCRIPTION FACTOR WITH C2H2 AND ZN(2)-CYS(6) DNA BINDING DOMAIN (EUROFUNG)-RELATED-RELATED"/>
    <property type="match status" value="1"/>
</dbReference>
<keyword evidence="8" id="KW-1185">Reference proteome</keyword>
<dbReference type="Pfam" id="PF00172">
    <property type="entry name" value="Zn_clus"/>
    <property type="match status" value="1"/>
</dbReference>
<keyword evidence="5" id="KW-0539">Nucleus</keyword>
<keyword evidence="1" id="KW-0479">Metal-binding</keyword>
<protein>
    <submittedName>
        <fullName evidence="7">Fungal zn(2)-Cys(6) binuclear cluster domain-containing protein</fullName>
    </submittedName>
</protein>
<accession>A0A179EZB0</accession>
<evidence type="ECO:0000256" key="1">
    <source>
        <dbReference type="ARBA" id="ARBA00022723"/>
    </source>
</evidence>
<dbReference type="CDD" id="cd00067">
    <property type="entry name" value="GAL4"/>
    <property type="match status" value="1"/>
</dbReference>
<sequence length="440" mass="48842">MPVSQMASLRRKSCRPCAKSKRRCTLDFPICQRCVARRLKCVYPWATTNSFIANSNTSGTGAILGTAAATSQVDHNHEICNPQSLEATSSTWLTSTTSSDDAAIIGLPSYMPLSLHSLASLPKPISPAMLALLQDLTWQNTALSPMSELAIASSTTDMAINADVSWDEGPITSNSYYQPRCEYASQRFVAQANALAEVGHTTFIHHSQIPTSAVLQDALSSSALNAMRNPSNSAVVRNVIGQRATLLVDAVDAVITQSAFTQIDLLPPIQALLIYQSIRLFCINDISQRSQAEGHELRLKAWLQILRRQLRPIRDNLDWATWVREESMRRTVFFAEMLIAVHCFLKHGWDRAEARLAPLSFTAQVALWEAQSAAEWERAWIALPRREIRMMTLDQDLALVTPADAEESTVVLRAIHYGLDEVGRWLGGDGEVLRRWGLRT</sequence>
<keyword evidence="4" id="KW-0804">Transcription</keyword>
<comment type="caution">
    <text evidence="7">The sequence shown here is derived from an EMBL/GenBank/DDBJ whole genome shotgun (WGS) entry which is preliminary data.</text>
</comment>
<evidence type="ECO:0000256" key="4">
    <source>
        <dbReference type="ARBA" id="ARBA00023163"/>
    </source>
</evidence>
<evidence type="ECO:0000256" key="5">
    <source>
        <dbReference type="ARBA" id="ARBA00023242"/>
    </source>
</evidence>
<feature type="domain" description="Zn(2)-C6 fungal-type" evidence="6">
    <location>
        <begin position="13"/>
        <end position="43"/>
    </location>
</feature>
<dbReference type="RefSeq" id="XP_018136681.1">
    <property type="nucleotide sequence ID" value="XM_018289521.1"/>
</dbReference>
<keyword evidence="2" id="KW-0862">Zinc</keyword>
<dbReference type="KEGG" id="pchm:VFPPC_11283"/>
<evidence type="ECO:0000256" key="2">
    <source>
        <dbReference type="ARBA" id="ARBA00022833"/>
    </source>
</evidence>
<evidence type="ECO:0000259" key="6">
    <source>
        <dbReference type="PROSITE" id="PS50048"/>
    </source>
</evidence>
<dbReference type="Gene3D" id="4.10.240.10">
    <property type="entry name" value="Zn(2)-C6 fungal-type DNA-binding domain"/>
    <property type="match status" value="1"/>
</dbReference>
<reference evidence="7 8" key="1">
    <citation type="journal article" date="2016" name="PLoS Pathog.">
        <title>Biosynthesis of antibiotic leucinostatins in bio-control fungus Purpureocillium lilacinum and their inhibition on phytophthora revealed by genome mining.</title>
        <authorList>
            <person name="Wang G."/>
            <person name="Liu Z."/>
            <person name="Lin R."/>
            <person name="Li E."/>
            <person name="Mao Z."/>
            <person name="Ling J."/>
            <person name="Yang Y."/>
            <person name="Yin W.B."/>
            <person name="Xie B."/>
        </authorList>
    </citation>
    <scope>NUCLEOTIDE SEQUENCE [LARGE SCALE GENOMIC DNA]</scope>
    <source>
        <strain evidence="7">170</strain>
    </source>
</reference>
<keyword evidence="3" id="KW-0805">Transcription regulation</keyword>
<evidence type="ECO:0000313" key="7">
    <source>
        <dbReference type="EMBL" id="OAQ58534.1"/>
    </source>
</evidence>
<dbReference type="STRING" id="1380566.A0A179EZB0"/>
<evidence type="ECO:0000256" key="3">
    <source>
        <dbReference type="ARBA" id="ARBA00023015"/>
    </source>
</evidence>
<dbReference type="PROSITE" id="PS00463">
    <property type="entry name" value="ZN2_CY6_FUNGAL_1"/>
    <property type="match status" value="1"/>
</dbReference>
<name>A0A179EZB0_METCM</name>
<dbReference type="SUPFAM" id="SSF57701">
    <property type="entry name" value="Zn2/Cys6 DNA-binding domain"/>
    <property type="match status" value="1"/>
</dbReference>
<dbReference type="AlphaFoldDB" id="A0A179EZB0"/>
<evidence type="ECO:0000313" key="8">
    <source>
        <dbReference type="Proteomes" id="UP000078397"/>
    </source>
</evidence>